<keyword evidence="3" id="KW-1185">Reference proteome</keyword>
<dbReference type="AlphaFoldDB" id="A0A7R8HB43"/>
<proteinExistence type="predicted"/>
<dbReference type="SUPFAM" id="SSF48371">
    <property type="entry name" value="ARM repeat"/>
    <property type="match status" value="1"/>
</dbReference>
<evidence type="ECO:0000313" key="3">
    <source>
        <dbReference type="Proteomes" id="UP000675881"/>
    </source>
</evidence>
<organism evidence="2 3">
    <name type="scientific">Lepeophtheirus salmonis</name>
    <name type="common">Salmon louse</name>
    <name type="synonym">Caligus salmonis</name>
    <dbReference type="NCBI Taxonomy" id="72036"/>
    <lineage>
        <taxon>Eukaryota</taxon>
        <taxon>Metazoa</taxon>
        <taxon>Ecdysozoa</taxon>
        <taxon>Arthropoda</taxon>
        <taxon>Crustacea</taxon>
        <taxon>Multicrustacea</taxon>
        <taxon>Hexanauplia</taxon>
        <taxon>Copepoda</taxon>
        <taxon>Siphonostomatoida</taxon>
        <taxon>Caligidae</taxon>
        <taxon>Lepeophtheirus</taxon>
    </lineage>
</organism>
<accession>A0A7R8HB43</accession>
<name>A0A7R8HB43_LEPSM</name>
<reference evidence="2" key="1">
    <citation type="submission" date="2021-02" db="EMBL/GenBank/DDBJ databases">
        <authorList>
            <person name="Bekaert M."/>
        </authorList>
    </citation>
    <scope>NUCLEOTIDE SEQUENCE</scope>
    <source>
        <strain evidence="2">IoA-00</strain>
    </source>
</reference>
<evidence type="ECO:0000256" key="1">
    <source>
        <dbReference type="SAM" id="MobiDB-lite"/>
    </source>
</evidence>
<dbReference type="PANTHER" id="PTHR21356">
    <property type="entry name" value="ARMADILLO REPEAT CONTAINING 2"/>
    <property type="match status" value="1"/>
</dbReference>
<dbReference type="GO" id="GO:0044782">
    <property type="term" value="P:cilium organization"/>
    <property type="evidence" value="ECO:0007669"/>
    <property type="project" value="TreeGrafter"/>
</dbReference>
<dbReference type="InterPro" id="IPR016024">
    <property type="entry name" value="ARM-type_fold"/>
</dbReference>
<dbReference type="InterPro" id="IPR038905">
    <property type="entry name" value="ARMC2"/>
</dbReference>
<dbReference type="InterPro" id="IPR011989">
    <property type="entry name" value="ARM-like"/>
</dbReference>
<gene>
    <name evidence="2" type="ORF">LSAA_11323</name>
</gene>
<dbReference type="OrthoDB" id="247006at2759"/>
<feature type="region of interest" description="Disordered" evidence="1">
    <location>
        <begin position="362"/>
        <end position="390"/>
    </location>
</feature>
<dbReference type="Proteomes" id="UP000675881">
    <property type="component" value="Chromosome 6"/>
</dbReference>
<evidence type="ECO:0000313" key="2">
    <source>
        <dbReference type="EMBL" id="CAF2986204.1"/>
    </source>
</evidence>
<dbReference type="PANTHER" id="PTHR21356:SF1">
    <property type="entry name" value="ARMADILLO REPEAT-CONTAINING PROTEIN 2"/>
    <property type="match status" value="1"/>
</dbReference>
<dbReference type="Gene3D" id="1.25.10.10">
    <property type="entry name" value="Leucine-rich Repeat Variant"/>
    <property type="match status" value="1"/>
</dbReference>
<dbReference type="EMBL" id="HG994585">
    <property type="protein sequence ID" value="CAF2986204.1"/>
    <property type="molecule type" value="Genomic_DNA"/>
</dbReference>
<protein>
    <submittedName>
        <fullName evidence="2">(salmon louse) hypothetical protein</fullName>
    </submittedName>
</protein>
<sequence length="919" mass="104498">MPTKRRRTVAEEYRKFNTEWMDKYLFTSVNNKTNLSECMSLGIAKIISKFQKPFSDGQIVEGAYRKAEVYSKNCFYVSLSRRTIVRRVEDMGSDIDSLGLEETEELLDLNPLKGTTRGVDIFKGVQASLQKMGIEDFRKCASLCTDGAPSMIGCHNGLIAKVLVFEAVVIAVHCVIHQENLSAESEPDLSIWIMSTLLEVRWLSRASTLRRFWLLLDEIILFLKLKQKEVQGLCEPLWRMDLAFLNDISQKLSQLNVKLQGENKLVQDLFKHLRTFERDLQTPSTKFADKRHLQRSFPKQKHLSVLKNQMKSNSCDPLSTKRPFTPRQKERYYSYDKSFSASIDGGGDKCRPLSGIKLEPLAERQKSGGGSKDSSTLNSKLPCISSSSSSSSSIRQQFRLQLVKEDDQESLYDMCQSLKNSQSESQHLKVFKCIQKKILGESISQRDVSVILELLESRPELIIMILHILLSKINEENNKSKSSSHDNDGLFVEKEDFLQQFLTAMGLGDPIEEPQALIYGYGTIKFLSMNSVILNILEKHGFVDLLVLHLKIIAKFLKESSELTDDNIQHALFQMTASLRNALNSASGRNKLKAVNGLPELEIILKYCIDDPDVVCNLSRIFSVMSADDEVCDAFLESRSLVTVTLETLFKYSNKSEVVVRLAYSLDYPNYWHFILIKPKGDDVAVKIIRIFANASINPEAGTEMAICPNLVETILRILDINESDSRLDLLISTVSTLNNLSFYPIFSHHCVYDKLIPKFSFHDNIQLATESMRVLGNLSRKTEIRNRFATDGYLERLLISIPSKNKEYDYSTYGVMSLEILEEGIKEEDFVLCTLVCQALWNYSIDLESCYVNADEITDLNDILSIVLYQRQQDDLPETVIDTDDFEDLYSISQGLLIRYNKIVSSLSGESSSNHEDE</sequence>